<dbReference type="InterPro" id="IPR014292">
    <property type="entry name" value="Acyl_transf_WS/DGAT"/>
</dbReference>
<evidence type="ECO:0000259" key="12">
    <source>
        <dbReference type="Pfam" id="PF03007"/>
    </source>
</evidence>
<dbReference type="PANTHER" id="PTHR31650">
    <property type="entry name" value="O-ACYLTRANSFERASE (WSD1-LIKE) FAMILY PROTEIN"/>
    <property type="match status" value="1"/>
</dbReference>
<comment type="pathway">
    <text evidence="1">Glycerolipid metabolism; triacylglycerol biosynthesis.</text>
</comment>
<dbReference type="Pfam" id="PF06974">
    <property type="entry name" value="WS_DGAT_C"/>
    <property type="match status" value="1"/>
</dbReference>
<dbReference type="RefSeq" id="WP_096358074.1">
    <property type="nucleotide sequence ID" value="NZ_AP014946.1"/>
</dbReference>
<dbReference type="GO" id="GO:0001666">
    <property type="term" value="P:response to hypoxia"/>
    <property type="evidence" value="ECO:0007669"/>
    <property type="project" value="TreeGrafter"/>
</dbReference>
<keyword evidence="15" id="KW-1185">Reference proteome</keyword>
<dbReference type="InterPro" id="IPR004255">
    <property type="entry name" value="O-acyltransferase_WSD1_N"/>
</dbReference>
<keyword evidence="9 14" id="KW-0012">Acyltransferase</keyword>
<evidence type="ECO:0000256" key="4">
    <source>
        <dbReference type="ARBA" id="ARBA00013244"/>
    </source>
</evidence>
<feature type="region of interest" description="Disordered" evidence="11">
    <location>
        <begin position="473"/>
        <end position="527"/>
    </location>
</feature>
<evidence type="ECO:0000259" key="13">
    <source>
        <dbReference type="Pfam" id="PF06974"/>
    </source>
</evidence>
<dbReference type="InterPro" id="IPR045034">
    <property type="entry name" value="O-acyltransferase_WSD1-like"/>
</dbReference>
<dbReference type="GO" id="GO:0004144">
    <property type="term" value="F:diacylglycerol O-acyltransferase activity"/>
    <property type="evidence" value="ECO:0007669"/>
    <property type="project" value="UniProtKB-EC"/>
</dbReference>
<dbReference type="InterPro" id="IPR009721">
    <property type="entry name" value="O-acyltransferase_WSD1_C"/>
</dbReference>
<dbReference type="Pfam" id="PF03007">
    <property type="entry name" value="WS_DGAT_cat"/>
    <property type="match status" value="1"/>
</dbReference>
<keyword evidence="7" id="KW-0319">Glycerol metabolism</keyword>
<comment type="pathway">
    <text evidence="2">Lipid metabolism.</text>
</comment>
<evidence type="ECO:0000256" key="8">
    <source>
        <dbReference type="ARBA" id="ARBA00023098"/>
    </source>
</evidence>
<keyword evidence="5" id="KW-0444">Lipid biosynthesis</keyword>
<dbReference type="OrthoDB" id="7440981at2"/>
<dbReference type="EC" id="2.3.1.20" evidence="4"/>
<keyword evidence="8" id="KW-0443">Lipid metabolism</keyword>
<dbReference type="GO" id="GO:0006071">
    <property type="term" value="P:glycerol metabolic process"/>
    <property type="evidence" value="ECO:0007669"/>
    <property type="project" value="UniProtKB-KW"/>
</dbReference>
<accession>A0A0S3PZJ1</accession>
<dbReference type="GO" id="GO:0019432">
    <property type="term" value="P:triglyceride biosynthetic process"/>
    <property type="evidence" value="ECO:0007669"/>
    <property type="project" value="UniProtKB-UniPathway"/>
</dbReference>
<protein>
    <recommendedName>
        <fullName evidence="4">diacylglycerol O-acyltransferase</fullName>
        <ecNumber evidence="4">2.3.1.20</ecNumber>
    </recommendedName>
</protein>
<organism evidence="14 15">
    <name type="scientific">Variibacter gotjawalensis</name>
    <dbReference type="NCBI Taxonomy" id="1333996"/>
    <lineage>
        <taxon>Bacteria</taxon>
        <taxon>Pseudomonadati</taxon>
        <taxon>Pseudomonadota</taxon>
        <taxon>Alphaproteobacteria</taxon>
        <taxon>Hyphomicrobiales</taxon>
        <taxon>Nitrobacteraceae</taxon>
        <taxon>Variibacter</taxon>
    </lineage>
</organism>
<evidence type="ECO:0000313" key="14">
    <source>
        <dbReference type="EMBL" id="BAT61366.1"/>
    </source>
</evidence>
<comment type="catalytic activity">
    <reaction evidence="10">
        <text>an acyl-CoA + a 1,2-diacyl-sn-glycerol = a triacyl-sn-glycerol + CoA</text>
        <dbReference type="Rhea" id="RHEA:10868"/>
        <dbReference type="ChEBI" id="CHEBI:17815"/>
        <dbReference type="ChEBI" id="CHEBI:57287"/>
        <dbReference type="ChEBI" id="CHEBI:58342"/>
        <dbReference type="ChEBI" id="CHEBI:64615"/>
        <dbReference type="EC" id="2.3.1.20"/>
    </reaction>
</comment>
<evidence type="ECO:0000256" key="11">
    <source>
        <dbReference type="SAM" id="MobiDB-lite"/>
    </source>
</evidence>
<evidence type="ECO:0000256" key="6">
    <source>
        <dbReference type="ARBA" id="ARBA00022679"/>
    </source>
</evidence>
<dbReference type="Proteomes" id="UP000236884">
    <property type="component" value="Chromosome"/>
</dbReference>
<dbReference type="EMBL" id="AP014946">
    <property type="protein sequence ID" value="BAT61366.1"/>
    <property type="molecule type" value="Genomic_DNA"/>
</dbReference>
<evidence type="ECO:0000256" key="1">
    <source>
        <dbReference type="ARBA" id="ARBA00004771"/>
    </source>
</evidence>
<evidence type="ECO:0000256" key="10">
    <source>
        <dbReference type="ARBA" id="ARBA00048109"/>
    </source>
</evidence>
<proteinExistence type="inferred from homology"/>
<evidence type="ECO:0000256" key="2">
    <source>
        <dbReference type="ARBA" id="ARBA00005189"/>
    </source>
</evidence>
<dbReference type="PANTHER" id="PTHR31650:SF1">
    <property type="entry name" value="WAX ESTER SYNTHASE_DIACYLGLYCEROL ACYLTRANSFERASE 4-RELATED"/>
    <property type="match status" value="1"/>
</dbReference>
<evidence type="ECO:0000256" key="9">
    <source>
        <dbReference type="ARBA" id="ARBA00023315"/>
    </source>
</evidence>
<evidence type="ECO:0000256" key="7">
    <source>
        <dbReference type="ARBA" id="ARBA00022798"/>
    </source>
</evidence>
<reference evidence="14 15" key="1">
    <citation type="submission" date="2015-08" db="EMBL/GenBank/DDBJ databases">
        <title>Investigation of the bacterial diversity of lava forest soil.</title>
        <authorList>
            <person name="Lee J.S."/>
        </authorList>
    </citation>
    <scope>NUCLEOTIDE SEQUENCE [LARGE SCALE GENOMIC DNA]</scope>
    <source>
        <strain evidence="14 15">GJW-30</strain>
    </source>
</reference>
<comment type="similarity">
    <text evidence="3">Belongs to the long-chain O-acyltransferase family.</text>
</comment>
<dbReference type="KEGG" id="vgo:GJW-30_1_03923"/>
<dbReference type="AlphaFoldDB" id="A0A0S3PZJ1"/>
<evidence type="ECO:0000256" key="3">
    <source>
        <dbReference type="ARBA" id="ARBA00009587"/>
    </source>
</evidence>
<feature type="compositionally biased region" description="Basic and acidic residues" evidence="11">
    <location>
        <begin position="480"/>
        <end position="491"/>
    </location>
</feature>
<evidence type="ECO:0000313" key="15">
    <source>
        <dbReference type="Proteomes" id="UP000236884"/>
    </source>
</evidence>
<feature type="domain" description="O-acyltransferase WSD1 C-terminal" evidence="13">
    <location>
        <begin position="314"/>
        <end position="465"/>
    </location>
</feature>
<dbReference type="GO" id="GO:0051701">
    <property type="term" value="P:biological process involved in interaction with host"/>
    <property type="evidence" value="ECO:0007669"/>
    <property type="project" value="TreeGrafter"/>
</dbReference>
<feature type="domain" description="O-acyltransferase WSD1-like N-terminal" evidence="12">
    <location>
        <begin position="4"/>
        <end position="272"/>
    </location>
</feature>
<dbReference type="GO" id="GO:0071731">
    <property type="term" value="P:response to nitric oxide"/>
    <property type="evidence" value="ECO:0007669"/>
    <property type="project" value="TreeGrafter"/>
</dbReference>
<sequence>MDHLSSLDASFLHMETPETPMHVGSLCMVELPQDYEGDFYDAVRKQVINRMHLARVFTRKLAPMPFELGDPVWIEDDDIDLDYHIRRVTVPPPGTMAQVESLAARLHSSLLDRSRPLWEIYVIEGTEDGRFGYYSKLHHAGIDGKSGTELAKVFFDTTPESKVYNVPTRRPRGQYQLGMAELLEASVNNAVQQYTKLAKLAPEAAKIFSGFVQNAPKLLGGDGKDLLASLKPAPKTIFNVAITNQRSFATVSLPLDGMKKAVKRHGATLNDGVMAICSSALRSFLEERASLPAESLSALVPVSLRADGDSAQNNQVAAIRVSLETDEKDPRKRWDKIRKSTETSKTFMNQVKGIIATDFPMMGSPWLMSSMASMYGRSNLVDRLPPIGNVLISNVPGPPIPLYVAGARMTHYFPASIPYHGQALNITLESYAGSLDFGFTACRRALPQDDLKALGKHLVKAFEELVALEPAGAAAAPNGKAEKAEANEKAIEAAAPRAETPVPAEAPAADAKPEKPRKKDAERRLAN</sequence>
<dbReference type="GO" id="GO:0005886">
    <property type="term" value="C:plasma membrane"/>
    <property type="evidence" value="ECO:0007669"/>
    <property type="project" value="TreeGrafter"/>
</dbReference>
<name>A0A0S3PZJ1_9BRAD</name>
<dbReference type="UniPathway" id="UPA00282"/>
<dbReference type="NCBIfam" id="TIGR02946">
    <property type="entry name" value="acyl_WS_DGAT"/>
    <property type="match status" value="1"/>
</dbReference>
<feature type="compositionally biased region" description="Low complexity" evidence="11">
    <location>
        <begin position="492"/>
        <end position="510"/>
    </location>
</feature>
<gene>
    <name evidence="14" type="ORF">GJW-30_1_03923</name>
</gene>
<keyword evidence="6 14" id="KW-0808">Transferase</keyword>
<feature type="compositionally biased region" description="Basic and acidic residues" evidence="11">
    <location>
        <begin position="511"/>
        <end position="527"/>
    </location>
</feature>
<evidence type="ECO:0000256" key="5">
    <source>
        <dbReference type="ARBA" id="ARBA00022516"/>
    </source>
</evidence>